<reference evidence="5" key="1">
    <citation type="submission" date="2021-12" db="EMBL/GenBank/DDBJ databases">
        <authorList>
            <person name="King R."/>
        </authorList>
    </citation>
    <scope>NUCLEOTIDE SEQUENCE</scope>
</reference>
<organism evidence="5 6">
    <name type="scientific">Brassicogethes aeneus</name>
    <name type="common">Rape pollen beetle</name>
    <name type="synonym">Meligethes aeneus</name>
    <dbReference type="NCBI Taxonomy" id="1431903"/>
    <lineage>
        <taxon>Eukaryota</taxon>
        <taxon>Metazoa</taxon>
        <taxon>Ecdysozoa</taxon>
        <taxon>Arthropoda</taxon>
        <taxon>Hexapoda</taxon>
        <taxon>Insecta</taxon>
        <taxon>Pterygota</taxon>
        <taxon>Neoptera</taxon>
        <taxon>Endopterygota</taxon>
        <taxon>Coleoptera</taxon>
        <taxon>Polyphaga</taxon>
        <taxon>Cucujiformia</taxon>
        <taxon>Nitidulidae</taxon>
        <taxon>Meligethinae</taxon>
        <taxon>Brassicogethes</taxon>
    </lineage>
</organism>
<proteinExistence type="inferred from homology"/>
<keyword evidence="2" id="KW-0863">Zinc-finger</keyword>
<comment type="subcellular location">
    <subcellularLocation>
        <location evidence="2">Endoplasmic reticulum membrane</location>
        <topology evidence="2">Multi-pass membrane protein</topology>
    </subcellularLocation>
</comment>
<comment type="domain">
    <text evidence="2">The C4-type zinc finger motif is necessary both for its ER three-way tubular junction localization and formation.</text>
</comment>
<evidence type="ECO:0000256" key="2">
    <source>
        <dbReference type="RuleBase" id="RU367073"/>
    </source>
</evidence>
<comment type="similarity">
    <text evidence="1 2">Belongs to the lunapark family.</text>
</comment>
<dbReference type="EMBL" id="OV121133">
    <property type="protein sequence ID" value="CAH0551812.1"/>
    <property type="molecule type" value="Genomic_DNA"/>
</dbReference>
<dbReference type="InterPro" id="IPR040115">
    <property type="entry name" value="Lnp"/>
</dbReference>
<keyword evidence="2" id="KW-0256">Endoplasmic reticulum</keyword>
<evidence type="ECO:0000313" key="6">
    <source>
        <dbReference type="Proteomes" id="UP001154078"/>
    </source>
</evidence>
<accession>A0A9P0B1B6</accession>
<keyword evidence="2" id="KW-0479">Metal-binding</keyword>
<protein>
    <recommendedName>
        <fullName evidence="2">Endoplasmic reticulum junction formation protein lunapark</fullName>
    </recommendedName>
</protein>
<dbReference type="GO" id="GO:1903373">
    <property type="term" value="P:positive regulation of endoplasmic reticulum tubular network organization"/>
    <property type="evidence" value="ECO:0007669"/>
    <property type="project" value="UniProtKB-UniRule"/>
</dbReference>
<dbReference type="PANTHER" id="PTHR22166:SF12">
    <property type="entry name" value="ENDOPLASMIC RETICULUM JUNCTION FORMATION PROTEIN LUNAPARK"/>
    <property type="match status" value="1"/>
</dbReference>
<evidence type="ECO:0000259" key="4">
    <source>
        <dbReference type="Pfam" id="PF10058"/>
    </source>
</evidence>
<keyword evidence="2" id="KW-0862">Zinc</keyword>
<feature type="region of interest" description="Disordered" evidence="3">
    <location>
        <begin position="309"/>
        <end position="390"/>
    </location>
</feature>
<dbReference type="PANTHER" id="PTHR22166">
    <property type="entry name" value="ENDOPLASMIC RETICULUM JUNCTION FORMATION PROTEIN LUNAPARK"/>
    <property type="match status" value="1"/>
</dbReference>
<feature type="transmembrane region" description="Helical" evidence="2">
    <location>
        <begin position="46"/>
        <end position="65"/>
    </location>
</feature>
<dbReference type="GO" id="GO:0098826">
    <property type="term" value="C:endoplasmic reticulum tubular network membrane"/>
    <property type="evidence" value="ECO:0007669"/>
    <property type="project" value="UniProtKB-UniRule"/>
</dbReference>
<dbReference type="Proteomes" id="UP001154078">
    <property type="component" value="Chromosome 2"/>
</dbReference>
<name>A0A9P0B1B6_BRAAE</name>
<dbReference type="Pfam" id="PF10058">
    <property type="entry name" value="Zn_ribbon_10"/>
    <property type="match status" value="1"/>
</dbReference>
<feature type="compositionally biased region" description="Basic and acidic residues" evidence="3">
    <location>
        <begin position="381"/>
        <end position="390"/>
    </location>
</feature>
<feature type="transmembrane region" description="Helical" evidence="2">
    <location>
        <begin position="77"/>
        <end position="98"/>
    </location>
</feature>
<evidence type="ECO:0000256" key="1">
    <source>
        <dbReference type="ARBA" id="ARBA00009940"/>
    </source>
</evidence>
<dbReference type="GO" id="GO:0008270">
    <property type="term" value="F:zinc ion binding"/>
    <property type="evidence" value="ECO:0007669"/>
    <property type="project" value="UniProtKB-KW"/>
</dbReference>
<keyword evidence="6" id="KW-1185">Reference proteome</keyword>
<dbReference type="OrthoDB" id="3169036at2759"/>
<sequence length="390" mass="44634">MGIIIGKFRKNKSTYEVLEKLENEIKSIDEFKRNTEERQKRFVRRLLVFGGLAYIIFLTTLYFYFNFLTNQQKALCLFPLLVSPLIIWFMKRILTWYYNRKIRKNQNKLVSLNEQKKKMIDNVMETETYKVAKLILDKFAQEPKKKMEIVPRTPSVGNSETGLRQRYVPQARGRLSMGNPITPLTHSGTPIQPSRIQQQRPMPMVKSMTNATQMSMSMIPGTPLPLPRGVLPRDRGVLDKMVDYLVGDGPSNRFALICKACSSHNGMALKEEFEFLSFRCCYCSVFNPARKKKPSAPQLELSTMAPKAIENVSTSESEKYSDSDSDDSVEKNPPIVTEPPEDELDAKKEETCEKEEGEKHLDLEVKGSDTESTPMDVDAEKEEKDVTSDS</sequence>
<evidence type="ECO:0000256" key="3">
    <source>
        <dbReference type="SAM" id="MobiDB-lite"/>
    </source>
</evidence>
<gene>
    <name evidence="5" type="ORF">MELIAE_LOCUS4339</name>
</gene>
<feature type="compositionally biased region" description="Basic and acidic residues" evidence="3">
    <location>
        <begin position="345"/>
        <end position="369"/>
    </location>
</feature>
<keyword evidence="2" id="KW-1133">Transmembrane helix</keyword>
<feature type="domain" description="Lunapark zinc ribbon" evidence="4">
    <location>
        <begin position="237"/>
        <end position="287"/>
    </location>
</feature>
<keyword evidence="2" id="KW-0812">Transmembrane</keyword>
<dbReference type="GO" id="GO:0071788">
    <property type="term" value="P:endoplasmic reticulum tubular network maintenance"/>
    <property type="evidence" value="ECO:0007669"/>
    <property type="project" value="UniProtKB-UniRule"/>
</dbReference>
<dbReference type="AlphaFoldDB" id="A0A9P0B1B6"/>
<dbReference type="InterPro" id="IPR019273">
    <property type="entry name" value="Lunapark_Znf"/>
</dbReference>
<comment type="function">
    <text evidence="2">Plays a role in determining ER morphology.</text>
</comment>
<keyword evidence="2" id="KW-0472">Membrane</keyword>
<evidence type="ECO:0000313" key="5">
    <source>
        <dbReference type="EMBL" id="CAH0551812.1"/>
    </source>
</evidence>